<dbReference type="InterPro" id="IPR023170">
    <property type="entry name" value="HhH_base_excis_C"/>
</dbReference>
<keyword evidence="13 15" id="KW-0326">Glycosidase</keyword>
<dbReference type="InterPro" id="IPR020084">
    <property type="entry name" value="NUDIX_hydrolase_CS"/>
</dbReference>
<keyword evidence="7" id="KW-0479">Metal-binding</keyword>
<dbReference type="SMART" id="SM00525">
    <property type="entry name" value="FES"/>
    <property type="match status" value="1"/>
</dbReference>
<dbReference type="InterPro" id="IPR015797">
    <property type="entry name" value="NUDIX_hydrolase-like_dom_sf"/>
</dbReference>
<proteinExistence type="inferred from homology"/>
<evidence type="ECO:0000256" key="11">
    <source>
        <dbReference type="ARBA" id="ARBA00023014"/>
    </source>
</evidence>
<dbReference type="Gene3D" id="1.10.1670.10">
    <property type="entry name" value="Helix-hairpin-Helix base-excision DNA repair enzymes (C-terminal)"/>
    <property type="match status" value="1"/>
</dbReference>
<evidence type="ECO:0000256" key="1">
    <source>
        <dbReference type="ARBA" id="ARBA00000843"/>
    </source>
</evidence>
<dbReference type="GO" id="GO:0000701">
    <property type="term" value="F:purine-specific mismatch base pair DNA N-glycosylase activity"/>
    <property type="evidence" value="ECO:0007669"/>
    <property type="project" value="UniProtKB-EC"/>
</dbReference>
<keyword evidence="6" id="KW-0004">4Fe-4S</keyword>
<comment type="cofactor">
    <cofactor evidence="2">
        <name>[4Fe-4S] cluster</name>
        <dbReference type="ChEBI" id="CHEBI:49883"/>
    </cofactor>
</comment>
<dbReference type="Pfam" id="PF00730">
    <property type="entry name" value="HhH-GPD"/>
    <property type="match status" value="1"/>
</dbReference>
<evidence type="ECO:0000256" key="9">
    <source>
        <dbReference type="ARBA" id="ARBA00022801"/>
    </source>
</evidence>
<dbReference type="CDD" id="cd03425">
    <property type="entry name" value="NUDIX_MutT_NudA_like"/>
    <property type="match status" value="1"/>
</dbReference>
<dbReference type="InterPro" id="IPR000086">
    <property type="entry name" value="NUDIX_hydrolase_dom"/>
</dbReference>
<dbReference type="Pfam" id="PF10576">
    <property type="entry name" value="EndIII_4Fe-2S"/>
    <property type="match status" value="1"/>
</dbReference>
<dbReference type="GO" id="GO:0006298">
    <property type="term" value="P:mismatch repair"/>
    <property type="evidence" value="ECO:0007669"/>
    <property type="project" value="TreeGrafter"/>
</dbReference>
<evidence type="ECO:0000256" key="2">
    <source>
        <dbReference type="ARBA" id="ARBA00001966"/>
    </source>
</evidence>
<sequence>MGIFDSPQDIQNSLLEWFRENGRYWIPWKLKKDGSVPRSGESISPYGIWIAEVMLQQTQLKVVIPYWKKWMKIYPTLSSLAEADLENLLMIWQGLGYYSRAKRIHQSSKILFEFVGKNRDQDPDSWPNQIDKWMSLPGIGRSTAGSIISSAFDLPTPILDGNVKRILSRLLAIERKSIKDERKLWEFSSLLIERLSPRDFNQALMDLGAIICTPKKPSCSSCPLQNFCVAYTKYDPEDFPKKEMIKIKPLQEIGIGLVFNQKGELLIDQRLESSSMGGMWEFPGGKKIPNESIETTIERELKEELGIVVNVGEKLLSFEHAYTHKKLYFTVHICAWISGQPKPLASQKLLWVSPDRLCDFPFPAANTKIISELYKHLCIGNKKLKITNNNSIDI</sequence>
<keyword evidence="12" id="KW-0234">DNA repair</keyword>
<dbReference type="PANTHER" id="PTHR42944">
    <property type="entry name" value="ADENINE DNA GLYCOSYLASE"/>
    <property type="match status" value="1"/>
</dbReference>
<evidence type="ECO:0000259" key="14">
    <source>
        <dbReference type="PROSITE" id="PS51462"/>
    </source>
</evidence>
<dbReference type="InterPro" id="IPR011257">
    <property type="entry name" value="DNA_glycosylase"/>
</dbReference>
<evidence type="ECO:0000256" key="13">
    <source>
        <dbReference type="ARBA" id="ARBA00023295"/>
    </source>
</evidence>
<dbReference type="PROSITE" id="PS00893">
    <property type="entry name" value="NUDIX_BOX"/>
    <property type="match status" value="1"/>
</dbReference>
<keyword evidence="9 15" id="KW-0378">Hydrolase</keyword>
<gene>
    <name evidence="15" type="ORF">EV03_0231</name>
</gene>
<keyword evidence="11" id="KW-0411">Iron-sulfur</keyword>
<evidence type="ECO:0000256" key="8">
    <source>
        <dbReference type="ARBA" id="ARBA00022763"/>
    </source>
</evidence>
<dbReference type="PANTHER" id="PTHR42944:SF1">
    <property type="entry name" value="ADENINE DNA GLYCOSYLASE"/>
    <property type="match status" value="1"/>
</dbReference>
<keyword evidence="10" id="KW-0408">Iron</keyword>
<dbReference type="Proteomes" id="UP000030392">
    <property type="component" value="Unassembled WGS sequence"/>
</dbReference>
<evidence type="ECO:0000256" key="10">
    <source>
        <dbReference type="ARBA" id="ARBA00023004"/>
    </source>
</evidence>
<evidence type="ECO:0000256" key="5">
    <source>
        <dbReference type="ARBA" id="ARBA00022023"/>
    </source>
</evidence>
<evidence type="ECO:0000256" key="7">
    <source>
        <dbReference type="ARBA" id="ARBA00022723"/>
    </source>
</evidence>
<dbReference type="Gene3D" id="1.10.340.30">
    <property type="entry name" value="Hypothetical protein, domain 2"/>
    <property type="match status" value="1"/>
</dbReference>
<dbReference type="GO" id="GO:0034039">
    <property type="term" value="F:8-oxo-7,8-dihydroguanine DNA N-glycosylase activity"/>
    <property type="evidence" value="ECO:0007669"/>
    <property type="project" value="TreeGrafter"/>
</dbReference>
<dbReference type="Gene3D" id="3.90.79.10">
    <property type="entry name" value="Nucleoside Triphosphate Pyrophosphohydrolase"/>
    <property type="match status" value="1"/>
</dbReference>
<keyword evidence="8" id="KW-0227">DNA damage</keyword>
<dbReference type="EC" id="3.2.2.31" evidence="4"/>
<comment type="caution">
    <text evidence="15">The sequence shown here is derived from an EMBL/GenBank/DDBJ whole genome shotgun (WGS) entry which is preliminary data.</text>
</comment>
<dbReference type="SUPFAM" id="SSF55811">
    <property type="entry name" value="Nudix"/>
    <property type="match status" value="1"/>
</dbReference>
<evidence type="ECO:0000256" key="4">
    <source>
        <dbReference type="ARBA" id="ARBA00012045"/>
    </source>
</evidence>
<dbReference type="CDD" id="cd00056">
    <property type="entry name" value="ENDO3c"/>
    <property type="match status" value="1"/>
</dbReference>
<dbReference type="InterPro" id="IPR003265">
    <property type="entry name" value="HhH-GPD_domain"/>
</dbReference>
<dbReference type="GO" id="GO:0051539">
    <property type="term" value="F:4 iron, 4 sulfur cluster binding"/>
    <property type="evidence" value="ECO:0007669"/>
    <property type="project" value="UniProtKB-KW"/>
</dbReference>
<dbReference type="EMBL" id="JNAX01000004">
    <property type="protein sequence ID" value="KGG21912.1"/>
    <property type="molecule type" value="Genomic_DNA"/>
</dbReference>
<evidence type="ECO:0000256" key="6">
    <source>
        <dbReference type="ARBA" id="ARBA00022485"/>
    </source>
</evidence>
<evidence type="ECO:0000256" key="3">
    <source>
        <dbReference type="ARBA" id="ARBA00008343"/>
    </source>
</evidence>
<dbReference type="GO" id="GO:0006284">
    <property type="term" value="P:base-excision repair"/>
    <property type="evidence" value="ECO:0007669"/>
    <property type="project" value="InterPro"/>
</dbReference>
<dbReference type="GO" id="GO:0035485">
    <property type="term" value="F:adenine/guanine mispair binding"/>
    <property type="evidence" value="ECO:0007669"/>
    <property type="project" value="TreeGrafter"/>
</dbReference>
<dbReference type="GO" id="GO:0032357">
    <property type="term" value="F:oxidized purine DNA binding"/>
    <property type="evidence" value="ECO:0007669"/>
    <property type="project" value="TreeGrafter"/>
</dbReference>
<dbReference type="InterPro" id="IPR029119">
    <property type="entry name" value="MutY_C"/>
</dbReference>
<dbReference type="SUPFAM" id="SSF48150">
    <property type="entry name" value="DNA-glycosylase"/>
    <property type="match status" value="1"/>
</dbReference>
<dbReference type="PROSITE" id="PS51462">
    <property type="entry name" value="NUDIX"/>
    <property type="match status" value="1"/>
</dbReference>
<evidence type="ECO:0000256" key="12">
    <source>
        <dbReference type="ARBA" id="ARBA00023204"/>
    </source>
</evidence>
<dbReference type="SMART" id="SM00478">
    <property type="entry name" value="ENDO3c"/>
    <property type="match status" value="1"/>
</dbReference>
<comment type="catalytic activity">
    <reaction evidence="1">
        <text>Hydrolyzes free adenine bases from 7,8-dihydro-8-oxoguanine:adenine mismatched double-stranded DNA, leaving an apurinic site.</text>
        <dbReference type="EC" id="3.2.2.31"/>
    </reaction>
</comment>
<dbReference type="InterPro" id="IPR003651">
    <property type="entry name" value="Endonuclease3_FeS-loop_motif"/>
</dbReference>
<reference evidence="16" key="1">
    <citation type="journal article" date="2014" name="Sci. Data">
        <title>Genomes of diverse isolates of the marine cyanobacterium Prochlorococcus.</title>
        <authorList>
            <person name="Biller S."/>
            <person name="Berube P."/>
            <person name="Thompson J."/>
            <person name="Kelly L."/>
            <person name="Roggensack S."/>
            <person name="Awad L."/>
            <person name="Roache-Johnson K."/>
            <person name="Ding H."/>
            <person name="Giovannoni S.J."/>
            <person name="Moore L.R."/>
            <person name="Chisholm S.W."/>
        </authorList>
    </citation>
    <scope>NUCLEOTIDE SEQUENCE [LARGE SCALE GENOMIC DNA]</scope>
    <source>
        <strain evidence="16">PAC1</strain>
    </source>
</reference>
<feature type="domain" description="Nudix hydrolase" evidence="14">
    <location>
        <begin position="249"/>
        <end position="377"/>
    </location>
</feature>
<accession>A0A0A2C8Q1</accession>
<name>A0A0A2C8Q1_PROMR</name>
<protein>
    <recommendedName>
        <fullName evidence="5">Adenine DNA glycosylase</fullName>
        <ecNumber evidence="4">3.2.2.31</ecNumber>
    </recommendedName>
</protein>
<dbReference type="AlphaFoldDB" id="A0A0A2C8Q1"/>
<organism evidence="15 16">
    <name type="scientific">Prochlorococcus marinus str. PAC1</name>
    <dbReference type="NCBI Taxonomy" id="59924"/>
    <lineage>
        <taxon>Bacteria</taxon>
        <taxon>Bacillati</taxon>
        <taxon>Cyanobacteriota</taxon>
        <taxon>Cyanophyceae</taxon>
        <taxon>Synechococcales</taxon>
        <taxon>Prochlorococcaceae</taxon>
        <taxon>Prochlorococcus</taxon>
    </lineage>
</organism>
<dbReference type="RefSeq" id="WP_036904416.1">
    <property type="nucleotide sequence ID" value="NZ_CP138967.1"/>
</dbReference>
<evidence type="ECO:0000313" key="15">
    <source>
        <dbReference type="EMBL" id="KGG21912.1"/>
    </source>
</evidence>
<dbReference type="Pfam" id="PF14815">
    <property type="entry name" value="NUDIX_4"/>
    <property type="match status" value="1"/>
</dbReference>
<comment type="similarity">
    <text evidence="3">Belongs to the Nth/MutY family.</text>
</comment>
<dbReference type="InterPro" id="IPR044298">
    <property type="entry name" value="MIG/MutY"/>
</dbReference>
<evidence type="ECO:0000313" key="16">
    <source>
        <dbReference type="Proteomes" id="UP000030392"/>
    </source>
</evidence>
<dbReference type="GO" id="GO:0046872">
    <property type="term" value="F:metal ion binding"/>
    <property type="evidence" value="ECO:0007669"/>
    <property type="project" value="UniProtKB-KW"/>
</dbReference>